<comment type="caution">
    <text evidence="3">The sequence shown here is derived from an EMBL/GenBank/DDBJ whole genome shotgun (WGS) entry which is preliminary data.</text>
</comment>
<sequence length="719" mass="79594">MVVLSDARIGQRLSFAPLPPHTTPESILADALPILDPPSRISVTEAAERFVRVEAQGAWSSIDRMTTPYMVEPADMTSSRRFKAVGFVGPSQSGKTMLLQTTVLHRVKCDPMPVQVIHMSRPERDKWVEHKLDPIIRNSPEIWDIAGKARDDSTFSRKRFRGMRIEIGYPTAQQLSGGTYGLVALTDFDHFPSVLGPKDSPEGTPYRMARQRTKTFLSRGCVLVESTPAHPWADPSWHPSEAAPHQLPPVLHGIVSIYNEGTRGRWYWECPDCEAKFEPSFERLHFDDSLDPGEAGDKAAMICPDCGSIIEHRHKVELNRRALRGHGGWLHEGAALDDDGHRVLCGIGDEGLRATDVASYALDGAAATFANWSEIVANYLSAKRKADELGDETELSGVYYTEIGKPYRPRHMDRADEVGLQFLRDHQQEAERGVAPSWARFITVTMDVQANRFPVLVMAWGEGGRCQIVDRYDLATPPDGAPNMEAERALSPAKYIEDWDVLAGLEDKVWPVKGETFGLQAMALVVDFQGEAGVSDNAEAFWKARKRAGTGGRWFVSRGHGGWKVPRRVWHERPEGASKGKKARSIKILNFASDRMKDTVSAAIAKSDGGAGGLYVPSWLGDDHRSELIGEIRGEKGWEKRTSQTRNETLDLCVQARAVAEHKGMLSIDWAHPPVWAVLSDGNPFAVASGDCAEESIAVDRRAAPSRASGSTIKWLRKN</sequence>
<evidence type="ECO:0000259" key="1">
    <source>
        <dbReference type="Pfam" id="PF05876"/>
    </source>
</evidence>
<dbReference type="GO" id="GO:0004519">
    <property type="term" value="F:endonuclease activity"/>
    <property type="evidence" value="ECO:0007669"/>
    <property type="project" value="InterPro"/>
</dbReference>
<evidence type="ECO:0000259" key="2">
    <source>
        <dbReference type="Pfam" id="PF20454"/>
    </source>
</evidence>
<dbReference type="InterPro" id="IPR046454">
    <property type="entry name" value="GpA_endonuclease"/>
</dbReference>
<dbReference type="PANTHER" id="PTHR34413">
    <property type="entry name" value="PROPHAGE TAIL FIBER ASSEMBLY PROTEIN HOMOLOG TFAE-RELATED-RELATED"/>
    <property type="match status" value="1"/>
</dbReference>
<reference evidence="3 4" key="1">
    <citation type="submission" date="2018-02" db="EMBL/GenBank/DDBJ databases">
        <title>Genomic Encyclopedia of Archaeal and Bacterial Type Strains, Phase II (KMG-II): from individual species to whole genera.</title>
        <authorList>
            <person name="Goeker M."/>
        </authorList>
    </citation>
    <scope>NUCLEOTIDE SEQUENCE [LARGE SCALE GENOMIC DNA]</scope>
    <source>
        <strain evidence="3 4">DSM 18921</strain>
    </source>
</reference>
<dbReference type="InterPro" id="IPR051220">
    <property type="entry name" value="TFA_Chaperone"/>
</dbReference>
<evidence type="ECO:0000313" key="4">
    <source>
        <dbReference type="Proteomes" id="UP000238338"/>
    </source>
</evidence>
<dbReference type="EMBL" id="PVEP01000015">
    <property type="protein sequence ID" value="PQV52886.1"/>
    <property type="molecule type" value="Genomic_DNA"/>
</dbReference>
<dbReference type="AlphaFoldDB" id="A0A2S8RWF0"/>
<feature type="domain" description="Terminase large subunit GpA endonuclease" evidence="2">
    <location>
        <begin position="358"/>
        <end position="670"/>
    </location>
</feature>
<evidence type="ECO:0000313" key="3">
    <source>
        <dbReference type="EMBL" id="PQV52886.1"/>
    </source>
</evidence>
<keyword evidence="4" id="KW-1185">Reference proteome</keyword>
<dbReference type="Proteomes" id="UP000238338">
    <property type="component" value="Unassembled WGS sequence"/>
</dbReference>
<name>A0A2S8RWF0_9RHOB</name>
<gene>
    <name evidence="3" type="ORF">LX70_03992</name>
</gene>
<dbReference type="GO" id="GO:0016887">
    <property type="term" value="F:ATP hydrolysis activity"/>
    <property type="evidence" value="ECO:0007669"/>
    <property type="project" value="InterPro"/>
</dbReference>
<dbReference type="OrthoDB" id="5181253at2"/>
<dbReference type="PANTHER" id="PTHR34413:SF2">
    <property type="entry name" value="PROPHAGE TAIL FIBER ASSEMBLY PROTEIN HOMOLOG TFAE-RELATED"/>
    <property type="match status" value="1"/>
</dbReference>
<organism evidence="3 4">
    <name type="scientific">Albidovulum denitrificans</name>
    <dbReference type="NCBI Taxonomy" id="404881"/>
    <lineage>
        <taxon>Bacteria</taxon>
        <taxon>Pseudomonadati</taxon>
        <taxon>Pseudomonadota</taxon>
        <taxon>Alphaproteobacteria</taxon>
        <taxon>Rhodobacterales</taxon>
        <taxon>Paracoccaceae</taxon>
        <taxon>Albidovulum</taxon>
    </lineage>
</organism>
<accession>A0A2S8RWF0</accession>
<proteinExistence type="predicted"/>
<dbReference type="InterPro" id="IPR046453">
    <property type="entry name" value="GpA_ATPase"/>
</dbReference>
<feature type="domain" description="Phage terminase large subunit GpA ATPase" evidence="1">
    <location>
        <begin position="61"/>
        <end position="322"/>
    </location>
</feature>
<dbReference type="Pfam" id="PF20454">
    <property type="entry name" value="GpA_nuclease"/>
    <property type="match status" value="1"/>
</dbReference>
<dbReference type="Pfam" id="PF05876">
    <property type="entry name" value="GpA_ATPase"/>
    <property type="match status" value="1"/>
</dbReference>
<protein>
    <submittedName>
        <fullName evidence="3">Phage terminase large subunit GpA-like protein</fullName>
    </submittedName>
</protein>
<dbReference type="RefSeq" id="WP_105516531.1">
    <property type="nucleotide sequence ID" value="NZ_PVEP01000015.1"/>
</dbReference>